<keyword evidence="3" id="KW-1185">Reference proteome</keyword>
<protein>
    <submittedName>
        <fullName evidence="2">CARDB domain-containing protein</fullName>
    </submittedName>
</protein>
<proteinExistence type="predicted"/>
<dbReference type="InterPro" id="IPR011635">
    <property type="entry name" value="CARDB"/>
</dbReference>
<dbReference type="KEGG" id="hru:Halru_0320"/>
<dbReference type="Pfam" id="PF07705">
    <property type="entry name" value="CARDB"/>
    <property type="match status" value="1"/>
</dbReference>
<reference evidence="2" key="1">
    <citation type="submission" date="2011-09" db="EMBL/GenBank/DDBJ databases">
        <title>Complete sequence of Halovivax ruber XH-70.</title>
        <authorList>
            <consortium name="US DOE Joint Genome Institute"/>
            <person name="Lucas S."/>
            <person name="Han J."/>
            <person name="Lapidus A."/>
            <person name="Cheng J.-F."/>
            <person name="Goodwin L."/>
            <person name="Pitluck S."/>
            <person name="Peters L."/>
            <person name="Mikhailova N."/>
            <person name="Davenport K."/>
            <person name="Detter J.C."/>
            <person name="Han C."/>
            <person name="Tapia R."/>
            <person name="Land M."/>
            <person name="Hauser L."/>
            <person name="Kyrpides N."/>
            <person name="Ivanova N."/>
            <person name="Pagani I."/>
            <person name="Sproer C."/>
            <person name="Anderson I."/>
            <person name="Woyke T."/>
        </authorList>
    </citation>
    <scope>NUCLEOTIDE SEQUENCE</scope>
    <source>
        <strain evidence="2">XH-70</strain>
    </source>
</reference>
<dbReference type="AlphaFoldDB" id="L0I8D7"/>
<dbReference type="InterPro" id="IPR013783">
    <property type="entry name" value="Ig-like_fold"/>
</dbReference>
<evidence type="ECO:0000313" key="3">
    <source>
        <dbReference type="Proteomes" id="UP000010846"/>
    </source>
</evidence>
<dbReference type="eggNOG" id="arCOG03256">
    <property type="taxonomic scope" value="Archaea"/>
</dbReference>
<dbReference type="HOGENOM" id="CLU_738927_0_0_2"/>
<sequence>MIGPESMTRTTWLTVLALGSLLLAVPTAAVGLGASDTTAESDATEGVVLTAASQYATVEDGELTLDFDRLNVDARTDVDAVFDVTTADDSSVWVEHDVREVTFYADGDRKTAIDAADPVSLSGGESVTIGVSIDTHEAPTGSETFSIVVETADEDDDRPADGNETAAGEDVDLTGELAVTNASVDATNVTAGDTVTVTATVSNLDDRRIADRIPILVDGAVVDDRRVELAPNETRTLTVGWTPESAGVYRLSVGETAAGTVAVSDRTSISLSSVEFASPLTAAIAPPATLGLVAIGRVVRGRRR</sequence>
<dbReference type="EMBL" id="CP003050">
    <property type="protein sequence ID" value="AGB14964.1"/>
    <property type="molecule type" value="Genomic_DNA"/>
</dbReference>
<feature type="domain" description="CARDB" evidence="1">
    <location>
        <begin position="177"/>
        <end position="262"/>
    </location>
</feature>
<name>L0I8D7_HALRX</name>
<dbReference type="STRING" id="797302.Halru_0320"/>
<dbReference type="Gene3D" id="2.60.40.10">
    <property type="entry name" value="Immunoglobulins"/>
    <property type="match status" value="1"/>
</dbReference>
<organism evidence="2 3">
    <name type="scientific">Halovivax ruber (strain DSM 18193 / JCM 13892 / XH-70)</name>
    <dbReference type="NCBI Taxonomy" id="797302"/>
    <lineage>
        <taxon>Archaea</taxon>
        <taxon>Methanobacteriati</taxon>
        <taxon>Methanobacteriota</taxon>
        <taxon>Stenosarchaea group</taxon>
        <taxon>Halobacteria</taxon>
        <taxon>Halobacteriales</taxon>
        <taxon>Natrialbaceae</taxon>
        <taxon>Halovivax</taxon>
    </lineage>
</organism>
<dbReference type="eggNOG" id="arCOG02696">
    <property type="taxonomic scope" value="Archaea"/>
</dbReference>
<accession>L0I8D7</accession>
<evidence type="ECO:0000259" key="1">
    <source>
        <dbReference type="Pfam" id="PF07705"/>
    </source>
</evidence>
<gene>
    <name evidence="2" type="ordered locus">Halru_0320</name>
</gene>
<dbReference type="Proteomes" id="UP000010846">
    <property type="component" value="Chromosome"/>
</dbReference>
<evidence type="ECO:0000313" key="2">
    <source>
        <dbReference type="EMBL" id="AGB14964.1"/>
    </source>
</evidence>